<keyword evidence="3" id="KW-0833">Ubl conjugation pathway</keyword>
<reference evidence="8" key="3">
    <citation type="submission" date="2025-04" db="UniProtKB">
        <authorList>
            <consortium name="RefSeq"/>
        </authorList>
    </citation>
    <scope>IDENTIFICATION</scope>
    <source>
        <strain evidence="8">CBS 781.70</strain>
    </source>
</reference>
<keyword evidence="1 4" id="KW-0853">WD repeat</keyword>
<dbReference type="InterPro" id="IPR001680">
    <property type="entry name" value="WD40_rpt"/>
</dbReference>
<dbReference type="SUPFAM" id="SSF52540">
    <property type="entry name" value="P-loop containing nucleoside triphosphate hydrolases"/>
    <property type="match status" value="1"/>
</dbReference>
<dbReference type="Gene3D" id="2.130.10.10">
    <property type="entry name" value="YVTN repeat-like/Quinoprotein amine dehydrogenase"/>
    <property type="match status" value="2"/>
</dbReference>
<evidence type="ECO:0000256" key="4">
    <source>
        <dbReference type="PROSITE-ProRule" id="PRU00221"/>
    </source>
</evidence>
<evidence type="ECO:0000256" key="3">
    <source>
        <dbReference type="ARBA" id="ARBA00022786"/>
    </source>
</evidence>
<feature type="repeat" description="WD" evidence="4">
    <location>
        <begin position="366"/>
        <end position="408"/>
    </location>
</feature>
<dbReference type="RefSeq" id="XP_033532712.1">
    <property type="nucleotide sequence ID" value="XM_033681389.1"/>
</dbReference>
<dbReference type="InterPro" id="IPR036322">
    <property type="entry name" value="WD40_repeat_dom_sf"/>
</dbReference>
<dbReference type="InterPro" id="IPR051983">
    <property type="entry name" value="WSB_SOCS-box_domain"/>
</dbReference>
<evidence type="ECO:0000313" key="6">
    <source>
        <dbReference type="EMBL" id="KAF1811081.1"/>
    </source>
</evidence>
<dbReference type="AlphaFoldDB" id="A0A6G1FZG8"/>
<name>A0A6G1FZG8_9PEZI</name>
<dbReference type="GO" id="GO:0000209">
    <property type="term" value="P:protein polyubiquitination"/>
    <property type="evidence" value="ECO:0007669"/>
    <property type="project" value="TreeGrafter"/>
</dbReference>
<dbReference type="EMBL" id="ML975163">
    <property type="protein sequence ID" value="KAF1811081.1"/>
    <property type="molecule type" value="Genomic_DNA"/>
</dbReference>
<feature type="repeat" description="WD" evidence="4">
    <location>
        <begin position="280"/>
        <end position="322"/>
    </location>
</feature>
<dbReference type="Pfam" id="PF24883">
    <property type="entry name" value="NPHP3_N"/>
    <property type="match status" value="1"/>
</dbReference>
<dbReference type="InterPro" id="IPR027417">
    <property type="entry name" value="P-loop_NTPase"/>
</dbReference>
<dbReference type="CDD" id="cd00200">
    <property type="entry name" value="WD40"/>
    <property type="match status" value="1"/>
</dbReference>
<dbReference type="InterPro" id="IPR015943">
    <property type="entry name" value="WD40/YVTN_repeat-like_dom_sf"/>
</dbReference>
<dbReference type="Gene3D" id="3.40.50.300">
    <property type="entry name" value="P-loop containing nucleotide triphosphate hydrolases"/>
    <property type="match status" value="1"/>
</dbReference>
<dbReference type="Pfam" id="PF00400">
    <property type="entry name" value="WD40"/>
    <property type="match status" value="3"/>
</dbReference>
<proteinExistence type="predicted"/>
<evidence type="ECO:0000313" key="7">
    <source>
        <dbReference type="Proteomes" id="UP000504638"/>
    </source>
</evidence>
<dbReference type="InterPro" id="IPR019775">
    <property type="entry name" value="WD40_repeat_CS"/>
</dbReference>
<dbReference type="PROSITE" id="PS50294">
    <property type="entry name" value="WD_REPEATS_REGION"/>
    <property type="match status" value="3"/>
</dbReference>
<dbReference type="InterPro" id="IPR056884">
    <property type="entry name" value="NPHP3-like_N"/>
</dbReference>
<keyword evidence="2" id="KW-0677">Repeat</keyword>
<feature type="repeat" description="WD" evidence="4">
    <location>
        <begin position="323"/>
        <end position="365"/>
    </location>
</feature>
<feature type="domain" description="Nephrocystin 3-like N-terminal" evidence="5">
    <location>
        <begin position="79"/>
        <end position="239"/>
    </location>
</feature>
<reference evidence="8" key="2">
    <citation type="submission" date="2020-04" db="EMBL/GenBank/DDBJ databases">
        <authorList>
            <consortium name="NCBI Genome Project"/>
        </authorList>
    </citation>
    <scope>NUCLEOTIDE SEQUENCE</scope>
    <source>
        <strain evidence="8">CBS 781.70</strain>
    </source>
</reference>
<dbReference type="InterPro" id="IPR020472">
    <property type="entry name" value="WD40_PAC1"/>
</dbReference>
<evidence type="ECO:0000256" key="2">
    <source>
        <dbReference type="ARBA" id="ARBA00022737"/>
    </source>
</evidence>
<evidence type="ECO:0000313" key="8">
    <source>
        <dbReference type="RefSeq" id="XP_033532712.1"/>
    </source>
</evidence>
<dbReference type="PRINTS" id="PR00320">
    <property type="entry name" value="GPROTEINBRPT"/>
</dbReference>
<reference evidence="6 8" key="1">
    <citation type="submission" date="2020-01" db="EMBL/GenBank/DDBJ databases">
        <authorList>
            <consortium name="DOE Joint Genome Institute"/>
            <person name="Haridas S."/>
            <person name="Albert R."/>
            <person name="Binder M."/>
            <person name="Bloem J."/>
            <person name="Labutti K."/>
            <person name="Salamov A."/>
            <person name="Andreopoulos B."/>
            <person name="Baker S.E."/>
            <person name="Barry K."/>
            <person name="Bills G."/>
            <person name="Bluhm B.H."/>
            <person name="Cannon C."/>
            <person name="Castanera R."/>
            <person name="Culley D.E."/>
            <person name="Daum C."/>
            <person name="Ezra D."/>
            <person name="Gonzalez J.B."/>
            <person name="Henrissat B."/>
            <person name="Kuo A."/>
            <person name="Liang C."/>
            <person name="Lipzen A."/>
            <person name="Lutzoni F."/>
            <person name="Magnuson J."/>
            <person name="Mondo S."/>
            <person name="Nolan M."/>
            <person name="Ohm R."/>
            <person name="Pangilinan J."/>
            <person name="Park H.-J."/>
            <person name="Ramirez L."/>
            <person name="Alfaro M."/>
            <person name="Sun H."/>
            <person name="Tritt A."/>
            <person name="Yoshinaga Y."/>
            <person name="Zwiers L.-H."/>
            <person name="Turgeon B.G."/>
            <person name="Goodwin S.B."/>
            <person name="Spatafora J.W."/>
            <person name="Crous P.W."/>
            <person name="Grigoriev I.V."/>
        </authorList>
    </citation>
    <scope>NUCLEOTIDE SEQUENCE</scope>
    <source>
        <strain evidence="6 8">CBS 781.70</strain>
    </source>
</reference>
<dbReference type="PANTHER" id="PTHR15622:SF2">
    <property type="entry name" value="U4_U6 SMALL NUCLEAR RIBONUCLEOPROTEIN PRP4"/>
    <property type="match status" value="1"/>
</dbReference>
<gene>
    <name evidence="6 8" type="ORF">P152DRAFT_475129</name>
</gene>
<evidence type="ECO:0000256" key="1">
    <source>
        <dbReference type="ARBA" id="ARBA00022574"/>
    </source>
</evidence>
<dbReference type="SMART" id="SM00320">
    <property type="entry name" value="WD40"/>
    <property type="match status" value="3"/>
</dbReference>
<dbReference type="GeneID" id="54421959"/>
<dbReference type="PROSITE" id="PS50082">
    <property type="entry name" value="WD_REPEATS_2"/>
    <property type="match status" value="3"/>
</dbReference>
<organism evidence="6">
    <name type="scientific">Eremomyces bilateralis CBS 781.70</name>
    <dbReference type="NCBI Taxonomy" id="1392243"/>
    <lineage>
        <taxon>Eukaryota</taxon>
        <taxon>Fungi</taxon>
        <taxon>Dikarya</taxon>
        <taxon>Ascomycota</taxon>
        <taxon>Pezizomycotina</taxon>
        <taxon>Dothideomycetes</taxon>
        <taxon>Dothideomycetes incertae sedis</taxon>
        <taxon>Eremomycetales</taxon>
        <taxon>Eremomycetaceae</taxon>
        <taxon>Eremomyces</taxon>
    </lineage>
</organism>
<protein>
    <submittedName>
        <fullName evidence="6 8">WD40 repeat-like protein</fullName>
    </submittedName>
</protein>
<dbReference type="SUPFAM" id="SSF50978">
    <property type="entry name" value="WD40 repeat-like"/>
    <property type="match status" value="1"/>
</dbReference>
<dbReference type="OrthoDB" id="674604at2759"/>
<dbReference type="PANTHER" id="PTHR15622">
    <property type="entry name" value="WD40 REPEAT PROTEIN"/>
    <property type="match status" value="1"/>
</dbReference>
<evidence type="ECO:0000259" key="5">
    <source>
        <dbReference type="Pfam" id="PF24883"/>
    </source>
</evidence>
<dbReference type="Proteomes" id="UP000504638">
    <property type="component" value="Unplaced"/>
</dbReference>
<accession>A0A6G1FZG8</accession>
<dbReference type="PROSITE" id="PS00678">
    <property type="entry name" value="WD_REPEATS_1"/>
    <property type="match status" value="3"/>
</dbReference>
<sequence>MSGNTELVSGVSTNTQIIRGVSTNNRSQAAVGTFNGPVNFGGSKDLNDLLSPTTAAPFNAFQRQYDPPCHPDTRIDLLQEINNWVDGRDKRCIFWLNGLAGTGKSTIARTVARTYSDQNRLGASFFFSRSGGDVGHAGKFVTSIAWQLASSIPCLRQYIYDTLTERRDIIYQSLRDQWQQLVLRPLSKLDESEGQSVYVLVVDALDECDNDNDIRIILALLAEARSLNTVRLRVFLTSRPEVPIRNSFVQIPDSEHKDFILHNVSQSIVEEKWNALLQMLEGHLGGVTAVAFSPDGKTLASAGSVDGTVKLWDATSGSLQQTLEGHSYGVTAVAFSPDGKTLASAGSVDGTVKLWDATSGSLQQTLEGHSHGITAVAFSPDGKTLALAGSVDGAVMLWDAASGAVRQTLDIGGIVETLSFSDDNTSR</sequence>
<keyword evidence="7" id="KW-1185">Reference proteome</keyword>